<proteinExistence type="predicted"/>
<feature type="compositionally biased region" description="Polar residues" evidence="1">
    <location>
        <begin position="1299"/>
        <end position="1312"/>
    </location>
</feature>
<feature type="compositionally biased region" description="Basic and acidic residues" evidence="1">
    <location>
        <begin position="884"/>
        <end position="900"/>
    </location>
</feature>
<name>A0A0F7UT54_TOXGV</name>
<feature type="region of interest" description="Disordered" evidence="1">
    <location>
        <begin position="1031"/>
        <end position="1078"/>
    </location>
</feature>
<feature type="compositionally biased region" description="Polar residues" evidence="1">
    <location>
        <begin position="867"/>
        <end position="879"/>
    </location>
</feature>
<feature type="region of interest" description="Disordered" evidence="1">
    <location>
        <begin position="664"/>
        <end position="764"/>
    </location>
</feature>
<feature type="region of interest" description="Disordered" evidence="1">
    <location>
        <begin position="855"/>
        <end position="926"/>
    </location>
</feature>
<sequence>MAVRGDVPWVSLLSSENGRRTTATTAVEVPEPPTGAFSLTPAAERVFRAQTGHAVARYPHTSSVTRNVIARKRMPALTQKVPPAHNLPSEQRKSGLTSSTPGTRRAARTRRTYRRHGQDIVTERRSKYVNHDQGSSPTVQRRARKGESLKLLVGQRSRYPYIAKTGVSPFYHNGGAPAVSGELATRGWRTHAQTRQSEHVKGPTPQSRTISGVLADARKRTTTIPSAAYTMLPPARRGAAVTVHGFNDRGSESSQTRTVSTDMTGGLKGRVVATDLSSTLAEGGSDLSQLVGTSGTRHRNRSFDSHTGSTGRSVERHPRRKALARSTVAIYAFLCLLGFLRLLRRPSQLKQITTGVEGVGTTRRDDSALTVVIPRSETTSDAQHNWLGKLETELALQLARSDLGRSITKVADNSPSRYADRGSGLRSGSSGYTGRLPQTPMRTVSGTEAPPSPAEHSTGEAEDADTFGVTFHGRARWLSLLLSDIMPDGGPTGTLPVIAPPESHDVEAFTASTESVDRPSDSEHQSFPILPPGSHDMNPCTVPPDFAVPNDGPPDSDRQLLEVSVRSATQAKRSRTNTKGRRDCGRSPHSRKGKEAARRFDAASSDTGDTGVDIEEEQDRVTELTESAPQVISMWPCGSENTGGIGFQPEALAVDQSVAPLPEPVKVARVDSGDTRDGTKTNSSSEMPALLPEKAEKGPYPTQGRLACARRRASTKGSPSHRSRKELSASKRSAREAWSGSTEPAADDDLNQFRGTSEPHLEDPASKRTFLADALEQQSATELAAVKPLRTEEALHTGHVVQASLANVVEHAASGERVAVSHRSGEMQAPRGGLWDVGGNIGTSEKLGTTETEMHTISAGGPMSPGPESSVTSPLTSESAEVATAKEADHSIDTLTDNKRKSSPVVSGKESTDTSVPLHEQHGTLPHKPVHAFIPAEKTQEANKLSQKKDEQAPPGGAPIAVATAAAAAAATAVLMSVRDSTSGFTETVASKDGQAVEIISPKEVQNEHRSAEPLNRTKTGDRWQQLLAMPVDASEAKTTKEPTARGDGQNGIRDEEFTQSIDGKDAGGGQESKRHPSGLRVYTEELHPSLLQGGKHESGPCSEQQRINRQESPPFDVPGGLWGADGAKFLIQQALSEELKSPSSESDSNESAESDLRFLFGLQWLGKAGERLRRRRRAQGKEQYNRDMRKYYKILQHLLVDISTKLEHSEKAGLLSSADPYRELHAFLTTMFLKLKQIDNSLTKGFSAFDETVAESPQKQETEQVLRSFSPPPSRPRPSHTSPRTVEGGNAFFRHMGSGSNTPQSVGTWEQMSRRRPFTEESGTPQINETYETALNMIFLLTKLRADLQVHVAENQMCALINGTPAHGATSRERRPPASSRELIKTHRKLVTRILDGLAAGAKAVAKRRSHALAVVERVADKASAEFRSLARKYLLVLEGLHWRYDLQMQLYRNKLEMGPVIFPSNDPYPSLLPSPQGKEADSGELEDGGVIQLPSRRKRVNSLVSIEEELSNEFSEVTSRRKISGIDEGSPLSDAAWIEKDRQAALRYISNKRLSAGIHASTVTSIREYRSLQNEIGEFSGKQGYIFFPFSVTEQLF</sequence>
<feature type="region of interest" description="Disordered" evidence="1">
    <location>
        <begin position="413"/>
        <end position="463"/>
    </location>
</feature>
<feature type="region of interest" description="Disordered" evidence="1">
    <location>
        <begin position="286"/>
        <end position="319"/>
    </location>
</feature>
<feature type="compositionally biased region" description="Polar residues" evidence="1">
    <location>
        <begin position="286"/>
        <end position="295"/>
    </location>
</feature>
<feature type="region of interest" description="Disordered" evidence="1">
    <location>
        <begin position="822"/>
        <end position="841"/>
    </location>
</feature>
<feature type="compositionally biased region" description="Polar residues" evidence="1">
    <location>
        <begin position="1102"/>
        <end position="1112"/>
    </location>
</feature>
<organism evidence="2">
    <name type="scientific">Toxoplasma gondii (strain ATCC 50861 / VEG)</name>
    <dbReference type="NCBI Taxonomy" id="432359"/>
    <lineage>
        <taxon>Eukaryota</taxon>
        <taxon>Sar</taxon>
        <taxon>Alveolata</taxon>
        <taxon>Apicomplexa</taxon>
        <taxon>Conoidasida</taxon>
        <taxon>Coccidia</taxon>
        <taxon>Eucoccidiorida</taxon>
        <taxon>Eimeriorina</taxon>
        <taxon>Sarcocystidae</taxon>
        <taxon>Toxoplasma</taxon>
    </lineage>
</organism>
<protein>
    <submittedName>
        <fullName evidence="2">Uncharacterized protein</fullName>
    </submittedName>
</protein>
<feature type="compositionally biased region" description="Basic and acidic residues" evidence="1">
    <location>
        <begin position="725"/>
        <end position="735"/>
    </location>
</feature>
<feature type="region of interest" description="Disordered" evidence="1">
    <location>
        <begin position="1254"/>
        <end position="1325"/>
    </location>
</feature>
<feature type="region of interest" description="Disordered" evidence="1">
    <location>
        <begin position="508"/>
        <end position="618"/>
    </location>
</feature>
<dbReference type="EMBL" id="LN714495">
    <property type="protein sequence ID" value="CEL73347.1"/>
    <property type="molecule type" value="Genomic_DNA"/>
</dbReference>
<feature type="region of interest" description="Disordered" evidence="1">
    <location>
        <begin position="1091"/>
        <end position="1120"/>
    </location>
</feature>
<feature type="compositionally biased region" description="Basic and acidic residues" evidence="1">
    <location>
        <begin position="1035"/>
        <end position="1045"/>
    </location>
</feature>
<gene>
    <name evidence="2" type="ORF">BN1205_091760</name>
</gene>
<evidence type="ECO:0000256" key="1">
    <source>
        <dbReference type="SAM" id="MobiDB-lite"/>
    </source>
</evidence>
<feature type="compositionally biased region" description="Basic and acidic residues" evidence="1">
    <location>
        <begin position="666"/>
        <end position="679"/>
    </location>
</feature>
<evidence type="ECO:0000313" key="2">
    <source>
        <dbReference type="EMBL" id="CEL73347.1"/>
    </source>
</evidence>
<feature type="compositionally biased region" description="Basic and acidic residues" evidence="1">
    <location>
        <begin position="515"/>
        <end position="524"/>
    </location>
</feature>
<feature type="region of interest" description="Disordered" evidence="1">
    <location>
        <begin position="1468"/>
        <end position="1488"/>
    </location>
</feature>
<feature type="compositionally biased region" description="Basic and acidic residues" evidence="1">
    <location>
        <begin position="116"/>
        <end position="130"/>
    </location>
</feature>
<accession>A0A0F7UT54</accession>
<feature type="compositionally biased region" description="Basic residues" evidence="1">
    <location>
        <begin position="708"/>
        <end position="724"/>
    </location>
</feature>
<reference evidence="2" key="1">
    <citation type="journal article" date="2015" name="PLoS ONE">
        <title>Comprehensive Evaluation of Toxoplasma gondii VEG and Neospora caninum LIV Genomes with Tachyzoite Stage Transcriptome and Proteome Defines Novel Transcript Features.</title>
        <authorList>
            <person name="Ramaprasad A."/>
            <person name="Mourier T."/>
            <person name="Naeem R."/>
            <person name="Malas T.B."/>
            <person name="Moussa E."/>
            <person name="Panigrahi A."/>
            <person name="Vermont S.J."/>
            <person name="Otto T.D."/>
            <person name="Wastling J."/>
            <person name="Pain A."/>
        </authorList>
    </citation>
    <scope>NUCLEOTIDE SEQUENCE</scope>
    <source>
        <strain evidence="2">VEG</strain>
    </source>
</reference>
<feature type="compositionally biased region" description="Basic residues" evidence="1">
    <location>
        <begin position="105"/>
        <end position="115"/>
    </location>
</feature>
<feature type="compositionally biased region" description="Low complexity" evidence="1">
    <location>
        <begin position="421"/>
        <end position="430"/>
    </location>
</feature>
<feature type="region of interest" description="Disordered" evidence="1">
    <location>
        <begin position="76"/>
        <end position="143"/>
    </location>
</feature>